<sequence length="285" mass="33376">MKDILFNFTEIRIEISFKSFDELRKTLSFYKRNNLYKINIPCKNSLKKEFLLKSIEIAKDEFPNIDIIPHFSIFHEFKRNMINTQDSLVKFMEAVKYYGCNHVLLVSGSQKRKSLDSVSALSILKDNSLFFNQDISFGVAFNPYLPPYLFDEEILRLEKKLQSGLVSSIWIQFGTDYKLLKSRIEILSLMISATINKNPKISKISLFGSILIPSKQFLARFKYRPWKGVYCSNEFLESEEMAHKIITNLLKNYKQNEICPLIETNITTDEHLKKLSNIFDLSIKY</sequence>
<proteinExistence type="predicted"/>
<keyword evidence="1" id="KW-0560">Oxidoreductase</keyword>
<comment type="caution">
    <text evidence="2">The sequence shown here is derived from an EMBL/GenBank/DDBJ whole genome shotgun (WGS) entry which is preliminary data.</text>
</comment>
<dbReference type="Proteomes" id="UP000030392">
    <property type="component" value="Unassembled WGS sequence"/>
</dbReference>
<gene>
    <name evidence="2" type="ORF">EV03_1923</name>
</gene>
<dbReference type="EMBL" id="JNAX01000015">
    <property type="protein sequence ID" value="KGG19538.1"/>
    <property type="molecule type" value="Genomic_DNA"/>
</dbReference>
<reference evidence="3" key="1">
    <citation type="journal article" date="2014" name="Sci. Data">
        <title>Genomes of diverse isolates of the marine cyanobacterium Prochlorococcus.</title>
        <authorList>
            <person name="Biller S."/>
            <person name="Berube P."/>
            <person name="Thompson J."/>
            <person name="Kelly L."/>
            <person name="Roggensack S."/>
            <person name="Awad L."/>
            <person name="Roache-Johnson K."/>
            <person name="Ding H."/>
            <person name="Giovannoni S.J."/>
            <person name="Moore L.R."/>
            <person name="Chisholm S.W."/>
        </authorList>
    </citation>
    <scope>NUCLEOTIDE SEQUENCE [LARGE SCALE GENOMIC DNA]</scope>
    <source>
        <strain evidence="3">PAC1</strain>
    </source>
</reference>
<accession>A0A0A2BZR5</accession>
<evidence type="ECO:0000313" key="2">
    <source>
        <dbReference type="EMBL" id="KGG19538.1"/>
    </source>
</evidence>
<dbReference type="GO" id="GO:0016491">
    <property type="term" value="F:oxidoreductase activity"/>
    <property type="evidence" value="ECO:0007669"/>
    <property type="project" value="UniProtKB-KW"/>
</dbReference>
<dbReference type="SUPFAM" id="SSF51730">
    <property type="entry name" value="FAD-linked oxidoreductase"/>
    <property type="match status" value="1"/>
</dbReference>
<dbReference type="InterPro" id="IPR029041">
    <property type="entry name" value="FAD-linked_oxidoreductase-like"/>
</dbReference>
<dbReference type="RefSeq" id="WP_036907162.1">
    <property type="nucleotide sequence ID" value="NZ_CP138967.1"/>
</dbReference>
<evidence type="ECO:0000256" key="1">
    <source>
        <dbReference type="ARBA" id="ARBA00023002"/>
    </source>
</evidence>
<dbReference type="AlphaFoldDB" id="A0A0A2BZR5"/>
<evidence type="ECO:0000313" key="3">
    <source>
        <dbReference type="Proteomes" id="UP000030392"/>
    </source>
</evidence>
<protein>
    <submittedName>
        <fullName evidence="2">Putative Paired amphipathic helix repeat</fullName>
    </submittedName>
</protein>
<organism evidence="2 3">
    <name type="scientific">Prochlorococcus marinus str. PAC1</name>
    <dbReference type="NCBI Taxonomy" id="59924"/>
    <lineage>
        <taxon>Bacteria</taxon>
        <taxon>Bacillati</taxon>
        <taxon>Cyanobacteriota</taxon>
        <taxon>Cyanophyceae</taxon>
        <taxon>Synechococcales</taxon>
        <taxon>Prochlorococcaceae</taxon>
        <taxon>Prochlorococcus</taxon>
    </lineage>
</organism>
<name>A0A0A2BZR5_PROMR</name>